<dbReference type="Proteomes" id="UP000499080">
    <property type="component" value="Unassembled WGS sequence"/>
</dbReference>
<evidence type="ECO:0000313" key="1">
    <source>
        <dbReference type="EMBL" id="GBL74683.1"/>
    </source>
</evidence>
<reference evidence="1 2" key="1">
    <citation type="journal article" date="2019" name="Sci. Rep.">
        <title>Orb-weaving spider Araneus ventricosus genome elucidates the spidroin gene catalogue.</title>
        <authorList>
            <person name="Kono N."/>
            <person name="Nakamura H."/>
            <person name="Ohtoshi R."/>
            <person name="Moran D.A.P."/>
            <person name="Shinohara A."/>
            <person name="Yoshida Y."/>
            <person name="Fujiwara M."/>
            <person name="Mori M."/>
            <person name="Tomita M."/>
            <person name="Arakawa K."/>
        </authorList>
    </citation>
    <scope>NUCLEOTIDE SEQUENCE [LARGE SCALE GENOMIC DNA]</scope>
</reference>
<keyword evidence="2" id="KW-1185">Reference proteome</keyword>
<organism evidence="1 2">
    <name type="scientific">Araneus ventricosus</name>
    <name type="common">Orbweaver spider</name>
    <name type="synonym">Epeira ventricosa</name>
    <dbReference type="NCBI Taxonomy" id="182803"/>
    <lineage>
        <taxon>Eukaryota</taxon>
        <taxon>Metazoa</taxon>
        <taxon>Ecdysozoa</taxon>
        <taxon>Arthropoda</taxon>
        <taxon>Chelicerata</taxon>
        <taxon>Arachnida</taxon>
        <taxon>Araneae</taxon>
        <taxon>Araneomorphae</taxon>
        <taxon>Entelegynae</taxon>
        <taxon>Araneoidea</taxon>
        <taxon>Araneidae</taxon>
        <taxon>Araneus</taxon>
    </lineage>
</organism>
<name>A0A4Y2A4N8_ARAVE</name>
<sequence length="113" mass="13098">MVWSATTPFAWRGMIDRPISDQPLRTNFSTMETRSPDQAMVYTETAYKSLFDNTLPFTVPLPLHSYAPPKSGSPFYHTLHELNWKYVIDWKISLKFRINKCNIKKKACSNPSP</sequence>
<comment type="caution">
    <text evidence="1">The sequence shown here is derived from an EMBL/GenBank/DDBJ whole genome shotgun (WGS) entry which is preliminary data.</text>
</comment>
<dbReference type="AlphaFoldDB" id="A0A4Y2A4N8"/>
<protein>
    <submittedName>
        <fullName evidence="1">Uncharacterized protein</fullName>
    </submittedName>
</protein>
<dbReference type="EMBL" id="BGPR01000006">
    <property type="protein sequence ID" value="GBL74683.1"/>
    <property type="molecule type" value="Genomic_DNA"/>
</dbReference>
<proteinExistence type="predicted"/>
<gene>
    <name evidence="1" type="ORF">AVEN_243569_1</name>
</gene>
<evidence type="ECO:0000313" key="2">
    <source>
        <dbReference type="Proteomes" id="UP000499080"/>
    </source>
</evidence>
<accession>A0A4Y2A4N8</accession>